<sequence>MSMINLGDVVATTVLLLPLFVIVILFILTIRFIKRAEQRNNKKLHYERQASVLLTEDLKDINERLDKIQRLLRV</sequence>
<evidence type="ECO:0000256" key="1">
    <source>
        <dbReference type="SAM" id="Phobius"/>
    </source>
</evidence>
<name>A0A078M9W6_9BACL</name>
<accession>A0A078M9W6</accession>
<keyword evidence="1" id="KW-0812">Transmembrane</keyword>
<evidence type="ECO:0000313" key="2">
    <source>
        <dbReference type="EMBL" id="CEA04193.1"/>
    </source>
</evidence>
<dbReference type="HOGENOM" id="CLU_2683461_0_0_9"/>
<keyword evidence="1" id="KW-0472">Membrane</keyword>
<gene>
    <name evidence="2" type="ORF">BN1050_01871</name>
</gene>
<dbReference type="PATRIC" id="fig|1461583.4.peg.1793"/>
<proteinExistence type="predicted"/>
<dbReference type="AlphaFoldDB" id="A0A078M9W6"/>
<reference evidence="2" key="1">
    <citation type="submission" date="2014-07" db="EMBL/GenBank/DDBJ databases">
        <authorList>
            <person name="Urmite Genomes Urmite Genomes"/>
        </authorList>
    </citation>
    <scope>NUCLEOTIDE SEQUENCE</scope>
    <source>
        <strain evidence="2">13S34_air</strain>
    </source>
</reference>
<keyword evidence="1" id="KW-1133">Transmembrane helix</keyword>
<dbReference type="EMBL" id="LN483075">
    <property type="protein sequence ID" value="CEA04193.1"/>
    <property type="molecule type" value="Genomic_DNA"/>
</dbReference>
<organism evidence="2">
    <name type="scientific">Metalysinibacillus saudimassiliensis</name>
    <dbReference type="NCBI Taxonomy" id="1461583"/>
    <lineage>
        <taxon>Bacteria</taxon>
        <taxon>Bacillati</taxon>
        <taxon>Bacillota</taxon>
        <taxon>Bacilli</taxon>
        <taxon>Bacillales</taxon>
        <taxon>Caryophanaceae</taxon>
        <taxon>Metalysinibacillus</taxon>
    </lineage>
</organism>
<feature type="transmembrane region" description="Helical" evidence="1">
    <location>
        <begin position="12"/>
        <end position="33"/>
    </location>
</feature>
<protein>
    <recommendedName>
        <fullName evidence="3">Phage shock protein B</fullName>
    </recommendedName>
</protein>
<evidence type="ECO:0008006" key="3">
    <source>
        <dbReference type="Google" id="ProtNLM"/>
    </source>
</evidence>